<dbReference type="OrthoDB" id="165132at2"/>
<feature type="transmembrane region" description="Helical" evidence="1">
    <location>
        <begin position="182"/>
        <end position="206"/>
    </location>
</feature>
<evidence type="ECO:0000313" key="3">
    <source>
        <dbReference type="Proteomes" id="UP000292695"/>
    </source>
</evidence>
<feature type="transmembrane region" description="Helical" evidence="1">
    <location>
        <begin position="152"/>
        <end position="176"/>
    </location>
</feature>
<keyword evidence="3" id="KW-1185">Reference proteome</keyword>
<name>A0A4R0JDH4_9ACTN</name>
<feature type="transmembrane region" description="Helical" evidence="1">
    <location>
        <begin position="44"/>
        <end position="62"/>
    </location>
</feature>
<accession>A0A4R0JDH4</accession>
<reference evidence="2 3" key="1">
    <citation type="submission" date="2019-02" db="EMBL/GenBank/DDBJ databases">
        <title>Kribbella capetownensis sp. nov. and Kribbella speibonae sp. nov., isolated from soil.</title>
        <authorList>
            <person name="Curtis S.M."/>
            <person name="Norton I."/>
            <person name="Everest G.J."/>
            <person name="Meyers P.R."/>
        </authorList>
    </citation>
    <scope>NUCLEOTIDE SEQUENCE [LARGE SCALE GENOMIC DNA]</scope>
    <source>
        <strain evidence="2 3">DSM 27082</strain>
    </source>
</reference>
<evidence type="ECO:0000313" key="2">
    <source>
        <dbReference type="EMBL" id="TCC43574.1"/>
    </source>
</evidence>
<protein>
    <submittedName>
        <fullName evidence="2">Uncharacterized protein</fullName>
    </submittedName>
</protein>
<evidence type="ECO:0000256" key="1">
    <source>
        <dbReference type="SAM" id="Phobius"/>
    </source>
</evidence>
<gene>
    <name evidence="2" type="ORF">E0H50_03745</name>
</gene>
<keyword evidence="1" id="KW-1133">Transmembrane helix</keyword>
<dbReference type="Proteomes" id="UP000292695">
    <property type="component" value="Unassembled WGS sequence"/>
</dbReference>
<dbReference type="EMBL" id="SJKA01000001">
    <property type="protein sequence ID" value="TCC43574.1"/>
    <property type="molecule type" value="Genomic_DNA"/>
</dbReference>
<comment type="caution">
    <text evidence="2">The sequence shown here is derived from an EMBL/GenBank/DDBJ whole genome shotgun (WGS) entry which is preliminary data.</text>
</comment>
<sequence>MPDEETTKPDEPTPPGVRAQILSTEHWSLLATRSLAWSESFSRASWFVTVVSAAVVALALVADSTDFGAGFRVFALLIIPVLVIIGIATVIRLVQLNAEDVEVVAGMNRLRRGYLDIAPELEKYFVTGHGEDIAGVMRTYGARRTRVPATQYLSSIALLVSVIVAVLVGALAGIVAGALGSALVVSLVVGLVTGLAALALVVLLVVRHVRRTWAARN</sequence>
<dbReference type="AlphaFoldDB" id="A0A4R0JDH4"/>
<proteinExistence type="predicted"/>
<keyword evidence="1" id="KW-0812">Transmembrane</keyword>
<feature type="transmembrane region" description="Helical" evidence="1">
    <location>
        <begin position="74"/>
        <end position="94"/>
    </location>
</feature>
<organism evidence="2 3">
    <name type="scientific">Kribbella sindirgiensis</name>
    <dbReference type="NCBI Taxonomy" id="1124744"/>
    <lineage>
        <taxon>Bacteria</taxon>
        <taxon>Bacillati</taxon>
        <taxon>Actinomycetota</taxon>
        <taxon>Actinomycetes</taxon>
        <taxon>Propionibacteriales</taxon>
        <taxon>Kribbellaceae</taxon>
        <taxon>Kribbella</taxon>
    </lineage>
</organism>
<dbReference type="RefSeq" id="WP_131284669.1">
    <property type="nucleotide sequence ID" value="NZ_SJKA01000001.1"/>
</dbReference>
<keyword evidence="1" id="KW-0472">Membrane</keyword>